<feature type="compositionally biased region" description="Basic and acidic residues" evidence="1">
    <location>
        <begin position="1"/>
        <end position="11"/>
    </location>
</feature>
<evidence type="ECO:0000313" key="2">
    <source>
        <dbReference type="EMBL" id="MPC30255.1"/>
    </source>
</evidence>
<feature type="compositionally biased region" description="Low complexity" evidence="1">
    <location>
        <begin position="12"/>
        <end position="25"/>
    </location>
</feature>
<proteinExistence type="predicted"/>
<feature type="region of interest" description="Disordered" evidence="1">
    <location>
        <begin position="57"/>
        <end position="104"/>
    </location>
</feature>
<evidence type="ECO:0000313" key="3">
    <source>
        <dbReference type="Proteomes" id="UP000324222"/>
    </source>
</evidence>
<organism evidence="2 3">
    <name type="scientific">Portunus trituberculatus</name>
    <name type="common">Swimming crab</name>
    <name type="synonym">Neptunus trituberculatus</name>
    <dbReference type="NCBI Taxonomy" id="210409"/>
    <lineage>
        <taxon>Eukaryota</taxon>
        <taxon>Metazoa</taxon>
        <taxon>Ecdysozoa</taxon>
        <taxon>Arthropoda</taxon>
        <taxon>Crustacea</taxon>
        <taxon>Multicrustacea</taxon>
        <taxon>Malacostraca</taxon>
        <taxon>Eumalacostraca</taxon>
        <taxon>Eucarida</taxon>
        <taxon>Decapoda</taxon>
        <taxon>Pleocyemata</taxon>
        <taxon>Brachyura</taxon>
        <taxon>Eubrachyura</taxon>
        <taxon>Portunoidea</taxon>
        <taxon>Portunidae</taxon>
        <taxon>Portuninae</taxon>
        <taxon>Portunus</taxon>
    </lineage>
</organism>
<accession>A0A5B7EA95</accession>
<dbReference type="AlphaFoldDB" id="A0A5B7EA95"/>
<name>A0A5B7EA95_PORTR</name>
<feature type="compositionally biased region" description="Acidic residues" evidence="1">
    <location>
        <begin position="95"/>
        <end position="104"/>
    </location>
</feature>
<dbReference type="Proteomes" id="UP000324222">
    <property type="component" value="Unassembled WGS sequence"/>
</dbReference>
<feature type="region of interest" description="Disordered" evidence="1">
    <location>
        <begin position="1"/>
        <end position="25"/>
    </location>
</feature>
<reference evidence="2 3" key="1">
    <citation type="submission" date="2019-05" db="EMBL/GenBank/DDBJ databases">
        <title>Another draft genome of Portunus trituberculatus and its Hox gene families provides insights of decapod evolution.</title>
        <authorList>
            <person name="Jeong J.-H."/>
            <person name="Song I."/>
            <person name="Kim S."/>
            <person name="Choi T."/>
            <person name="Kim D."/>
            <person name="Ryu S."/>
            <person name="Kim W."/>
        </authorList>
    </citation>
    <scope>NUCLEOTIDE SEQUENCE [LARGE SCALE GENOMIC DNA]</scope>
    <source>
        <tissue evidence="2">Muscle</tissue>
    </source>
</reference>
<gene>
    <name evidence="2" type="ORF">E2C01_023515</name>
</gene>
<feature type="compositionally biased region" description="Basic and acidic residues" evidence="1">
    <location>
        <begin position="60"/>
        <end position="70"/>
    </location>
</feature>
<sequence>MRQDTWDDKHQTFTSPLTATTLTPSNRDRGGLGFWVVRTAVKLCLFSRRCLLLGPRRRGATAEDCTRGEEGEGPMLGGEAEVVGEGREGSGLVTTDDDEDDDSI</sequence>
<evidence type="ECO:0000256" key="1">
    <source>
        <dbReference type="SAM" id="MobiDB-lite"/>
    </source>
</evidence>
<comment type="caution">
    <text evidence="2">The sequence shown here is derived from an EMBL/GenBank/DDBJ whole genome shotgun (WGS) entry which is preliminary data.</text>
</comment>
<dbReference type="EMBL" id="VSRR010002220">
    <property type="protein sequence ID" value="MPC30255.1"/>
    <property type="molecule type" value="Genomic_DNA"/>
</dbReference>
<keyword evidence="3" id="KW-1185">Reference proteome</keyword>
<protein>
    <submittedName>
        <fullName evidence="2">Uncharacterized protein</fullName>
    </submittedName>
</protein>